<feature type="compositionally biased region" description="Polar residues" evidence="1">
    <location>
        <begin position="24"/>
        <end position="45"/>
    </location>
</feature>
<evidence type="ECO:0000313" key="3">
    <source>
        <dbReference type="Proteomes" id="UP001044222"/>
    </source>
</evidence>
<keyword evidence="3" id="KW-1185">Reference proteome</keyword>
<feature type="region of interest" description="Disordered" evidence="1">
    <location>
        <begin position="24"/>
        <end position="50"/>
    </location>
</feature>
<organism evidence="2 3">
    <name type="scientific">Anguilla anguilla</name>
    <name type="common">European freshwater eel</name>
    <name type="synonym">Muraena anguilla</name>
    <dbReference type="NCBI Taxonomy" id="7936"/>
    <lineage>
        <taxon>Eukaryota</taxon>
        <taxon>Metazoa</taxon>
        <taxon>Chordata</taxon>
        <taxon>Craniata</taxon>
        <taxon>Vertebrata</taxon>
        <taxon>Euteleostomi</taxon>
        <taxon>Actinopterygii</taxon>
        <taxon>Neopterygii</taxon>
        <taxon>Teleostei</taxon>
        <taxon>Anguilliformes</taxon>
        <taxon>Anguillidae</taxon>
        <taxon>Anguilla</taxon>
    </lineage>
</organism>
<protein>
    <submittedName>
        <fullName evidence="2">Uncharacterized protein</fullName>
    </submittedName>
</protein>
<sequence length="103" mass="10974">MFNYEGPGELQALLVFVFNLKSAPSSDQTQATRRSELTVHSTSLTEGDPAGPWNAQLECFAAEESGLEVLGHTLQDSCTAAIFTRAVPSSMSGGSPPTKTLRE</sequence>
<comment type="caution">
    <text evidence="2">The sequence shown here is derived from an EMBL/GenBank/DDBJ whole genome shotgun (WGS) entry which is preliminary data.</text>
</comment>
<name>A0A9D3MQZ7_ANGAN</name>
<reference evidence="2" key="1">
    <citation type="submission" date="2021-01" db="EMBL/GenBank/DDBJ databases">
        <title>A chromosome-scale assembly of European eel, Anguilla anguilla.</title>
        <authorList>
            <person name="Henkel C."/>
            <person name="Jong-Raadsen S.A."/>
            <person name="Dufour S."/>
            <person name="Weltzien F.-A."/>
            <person name="Palstra A.P."/>
            <person name="Pelster B."/>
            <person name="Spaink H.P."/>
            <person name="Van Den Thillart G.E."/>
            <person name="Jansen H."/>
            <person name="Zahm M."/>
            <person name="Klopp C."/>
            <person name="Cedric C."/>
            <person name="Louis A."/>
            <person name="Berthelot C."/>
            <person name="Parey E."/>
            <person name="Roest Crollius H."/>
            <person name="Montfort J."/>
            <person name="Robinson-Rechavi M."/>
            <person name="Bucao C."/>
            <person name="Bouchez O."/>
            <person name="Gislard M."/>
            <person name="Lluch J."/>
            <person name="Milhes M."/>
            <person name="Lampietro C."/>
            <person name="Lopez Roques C."/>
            <person name="Donnadieu C."/>
            <person name="Braasch I."/>
            <person name="Desvignes T."/>
            <person name="Postlethwait J."/>
            <person name="Bobe J."/>
            <person name="Guiguen Y."/>
            <person name="Dirks R."/>
        </authorList>
    </citation>
    <scope>NUCLEOTIDE SEQUENCE</scope>
    <source>
        <strain evidence="2">Tag_6206</strain>
        <tissue evidence="2">Liver</tissue>
    </source>
</reference>
<accession>A0A9D3MQZ7</accession>
<dbReference type="Proteomes" id="UP001044222">
    <property type="component" value="Unassembled WGS sequence"/>
</dbReference>
<dbReference type="EMBL" id="JAFIRN010000003">
    <property type="protein sequence ID" value="KAG5853456.1"/>
    <property type="molecule type" value="Genomic_DNA"/>
</dbReference>
<dbReference type="AlphaFoldDB" id="A0A9D3MQZ7"/>
<gene>
    <name evidence="2" type="ORF">ANANG_G00073650</name>
</gene>
<proteinExistence type="predicted"/>
<evidence type="ECO:0000313" key="2">
    <source>
        <dbReference type="EMBL" id="KAG5853456.1"/>
    </source>
</evidence>
<evidence type="ECO:0000256" key="1">
    <source>
        <dbReference type="SAM" id="MobiDB-lite"/>
    </source>
</evidence>